<sequence>MLQRCLSSLIGRPWPRRSLTSARIAGYPWGHPAGSSWPDDEEVRVAVQDHEGAIWMLWLVPAALFSGLSGWMQARPAPERASWERDPSQRGWPRVFDVAALVFIAMAGVASSDSTLPFWARLAIILVVAVVPYQVVTTVVRRRGDKSPRKTAGR</sequence>
<dbReference type="AlphaFoldDB" id="A6WAC2"/>
<proteinExistence type="predicted"/>
<reference evidence="3" key="1">
    <citation type="journal article" date="2008" name="PLoS ONE">
        <title>Survival in nuclear waste, extreme resistance, and potential applications gleaned from the genome sequence of Kineococcus radiotolerans SRS30216.</title>
        <authorList>
            <person name="Bagwell C.E."/>
            <person name="Bhat S."/>
            <person name="Hawkins G.M."/>
            <person name="Smith B.W."/>
            <person name="Biswas T."/>
            <person name="Hoover T.R."/>
            <person name="Saunders E."/>
            <person name="Han C.S."/>
            <person name="Tsodikov O.V."/>
            <person name="Shimkets L.J."/>
        </authorList>
    </citation>
    <scope>NUCLEOTIDE SEQUENCE [LARGE SCALE GENOMIC DNA]</scope>
    <source>
        <strain evidence="3">ATCC BAA-149 / DSM 14245 / SRS30216</strain>
    </source>
</reference>
<evidence type="ECO:0000313" key="2">
    <source>
        <dbReference type="EMBL" id="ABS03761.1"/>
    </source>
</evidence>
<keyword evidence="3" id="KW-1185">Reference proteome</keyword>
<name>A6WAC2_KINRD</name>
<evidence type="ECO:0000313" key="3">
    <source>
        <dbReference type="Proteomes" id="UP000001116"/>
    </source>
</evidence>
<accession>A6WAC2</accession>
<feature type="transmembrane region" description="Helical" evidence="1">
    <location>
        <begin position="53"/>
        <end position="74"/>
    </location>
</feature>
<keyword evidence="1" id="KW-0812">Transmembrane</keyword>
<gene>
    <name evidence="2" type="ordered locus">Krad_2280</name>
</gene>
<protein>
    <submittedName>
        <fullName evidence="2">Uncharacterized protein</fullName>
    </submittedName>
</protein>
<dbReference type="EMBL" id="CP000750">
    <property type="protein sequence ID" value="ABS03761.1"/>
    <property type="molecule type" value="Genomic_DNA"/>
</dbReference>
<dbReference type="KEGG" id="kra:Krad_2280"/>
<evidence type="ECO:0000256" key="1">
    <source>
        <dbReference type="SAM" id="Phobius"/>
    </source>
</evidence>
<keyword evidence="1" id="KW-0472">Membrane</keyword>
<feature type="transmembrane region" description="Helical" evidence="1">
    <location>
        <begin position="95"/>
        <end position="112"/>
    </location>
</feature>
<keyword evidence="1" id="KW-1133">Transmembrane helix</keyword>
<dbReference type="Proteomes" id="UP000001116">
    <property type="component" value="Chromosome"/>
</dbReference>
<organism evidence="2 3">
    <name type="scientific">Kineococcus radiotolerans (strain ATCC BAA-149 / DSM 14245 / SRS30216)</name>
    <dbReference type="NCBI Taxonomy" id="266940"/>
    <lineage>
        <taxon>Bacteria</taxon>
        <taxon>Bacillati</taxon>
        <taxon>Actinomycetota</taxon>
        <taxon>Actinomycetes</taxon>
        <taxon>Kineosporiales</taxon>
        <taxon>Kineosporiaceae</taxon>
        <taxon>Kineococcus</taxon>
    </lineage>
</organism>
<feature type="transmembrane region" description="Helical" evidence="1">
    <location>
        <begin position="118"/>
        <end position="140"/>
    </location>
</feature>
<dbReference type="HOGENOM" id="CLU_1701927_0_0_11"/>